<organism evidence="2 3">
    <name type="scientific">Phlebiopsis gigantea (strain 11061_1 CR5-6)</name>
    <name type="common">White-rot fungus</name>
    <name type="synonym">Peniophora gigantea</name>
    <dbReference type="NCBI Taxonomy" id="745531"/>
    <lineage>
        <taxon>Eukaryota</taxon>
        <taxon>Fungi</taxon>
        <taxon>Dikarya</taxon>
        <taxon>Basidiomycota</taxon>
        <taxon>Agaricomycotina</taxon>
        <taxon>Agaricomycetes</taxon>
        <taxon>Polyporales</taxon>
        <taxon>Phanerochaetaceae</taxon>
        <taxon>Phlebiopsis</taxon>
    </lineage>
</organism>
<feature type="region of interest" description="Disordered" evidence="1">
    <location>
        <begin position="1"/>
        <end position="34"/>
    </location>
</feature>
<dbReference type="Proteomes" id="UP000053257">
    <property type="component" value="Unassembled WGS sequence"/>
</dbReference>
<keyword evidence="3" id="KW-1185">Reference proteome</keyword>
<sequence length="215" mass="23464">MVPTPRFVAQTSRRRTSCRRTPRPSFPLPHPAPQAVPQHLPFPFHRRNNHVTNVVRSLSPCVCPGTPSHGRPPTWSGTEGRCTPCAVLPRARGGVCSDKREARGRARTPSWGCDRPAASWQPAAQSAGVRSIFSAQRLLGSAVSRERAVSEALGWLRYIRACAGQLPAVPPPFLYKDSLSLYQRMMSLLAVRRCASPAALRPAASLDNHSGDDNC</sequence>
<feature type="compositionally biased region" description="Pro residues" evidence="1">
    <location>
        <begin position="24"/>
        <end position="34"/>
    </location>
</feature>
<protein>
    <submittedName>
        <fullName evidence="2">Uncharacterized protein</fullName>
    </submittedName>
</protein>
<dbReference type="HOGENOM" id="CLU_1283677_0_0_1"/>
<evidence type="ECO:0000256" key="1">
    <source>
        <dbReference type="SAM" id="MobiDB-lite"/>
    </source>
</evidence>
<evidence type="ECO:0000313" key="2">
    <source>
        <dbReference type="EMBL" id="KIP08843.1"/>
    </source>
</evidence>
<proteinExistence type="predicted"/>
<dbReference type="EMBL" id="KN840473">
    <property type="protein sequence ID" value="KIP08843.1"/>
    <property type="molecule type" value="Genomic_DNA"/>
</dbReference>
<name>A0A0C3PPG3_PHLG1</name>
<reference evidence="2 3" key="1">
    <citation type="journal article" date="2014" name="PLoS Genet.">
        <title>Analysis of the Phlebiopsis gigantea genome, transcriptome and secretome provides insight into its pioneer colonization strategies of wood.</title>
        <authorList>
            <person name="Hori C."/>
            <person name="Ishida T."/>
            <person name="Igarashi K."/>
            <person name="Samejima M."/>
            <person name="Suzuki H."/>
            <person name="Master E."/>
            <person name="Ferreira P."/>
            <person name="Ruiz-Duenas F.J."/>
            <person name="Held B."/>
            <person name="Canessa P."/>
            <person name="Larrondo L.F."/>
            <person name="Schmoll M."/>
            <person name="Druzhinina I.S."/>
            <person name="Kubicek C.P."/>
            <person name="Gaskell J.A."/>
            <person name="Kersten P."/>
            <person name="St John F."/>
            <person name="Glasner J."/>
            <person name="Sabat G."/>
            <person name="Splinter BonDurant S."/>
            <person name="Syed K."/>
            <person name="Yadav J."/>
            <person name="Mgbeahuruike A.C."/>
            <person name="Kovalchuk A."/>
            <person name="Asiegbu F.O."/>
            <person name="Lackner G."/>
            <person name="Hoffmeister D."/>
            <person name="Rencoret J."/>
            <person name="Gutierrez A."/>
            <person name="Sun H."/>
            <person name="Lindquist E."/>
            <person name="Barry K."/>
            <person name="Riley R."/>
            <person name="Grigoriev I.V."/>
            <person name="Henrissat B."/>
            <person name="Kues U."/>
            <person name="Berka R.M."/>
            <person name="Martinez A.T."/>
            <person name="Covert S.F."/>
            <person name="Blanchette R.A."/>
            <person name="Cullen D."/>
        </authorList>
    </citation>
    <scope>NUCLEOTIDE SEQUENCE [LARGE SCALE GENOMIC DNA]</scope>
    <source>
        <strain evidence="2 3">11061_1 CR5-6</strain>
    </source>
</reference>
<dbReference type="AlphaFoldDB" id="A0A0C3PPG3"/>
<evidence type="ECO:0000313" key="3">
    <source>
        <dbReference type="Proteomes" id="UP000053257"/>
    </source>
</evidence>
<feature type="compositionally biased region" description="Basic residues" evidence="1">
    <location>
        <begin position="12"/>
        <end position="22"/>
    </location>
</feature>
<gene>
    <name evidence="2" type="ORF">PHLGIDRAFT_356665</name>
</gene>
<accession>A0A0C3PPG3</accession>